<protein>
    <submittedName>
        <fullName evidence="1">Uncharacterized protein</fullName>
    </submittedName>
</protein>
<evidence type="ECO:0000313" key="1">
    <source>
        <dbReference type="EMBL" id="KAK0429566.1"/>
    </source>
</evidence>
<sequence>MPITITMHKSSAFFKRIINRLAHNTKAVVRLNLLRILQTVCEVHPNRAILVERYGLLGIVENLSRSGGDGAVLVRELAREIVPVLRPGLKPVVEGTGSQSPRTIALKNTRRTASETSASVYGHGLVGSGSATARFGVPCPSTKKRARDRIRLNEIPWQTDSGSGSQL</sequence>
<reference evidence="1" key="1">
    <citation type="submission" date="2023-06" db="EMBL/GenBank/DDBJ databases">
        <authorList>
            <consortium name="Lawrence Berkeley National Laboratory"/>
            <person name="Ahrendt S."/>
            <person name="Sahu N."/>
            <person name="Indic B."/>
            <person name="Wong-Bajracharya J."/>
            <person name="Merenyi Z."/>
            <person name="Ke H.-M."/>
            <person name="Monk M."/>
            <person name="Kocsube S."/>
            <person name="Drula E."/>
            <person name="Lipzen A."/>
            <person name="Balint B."/>
            <person name="Henrissat B."/>
            <person name="Andreopoulos B."/>
            <person name="Martin F.M."/>
            <person name="Harder C.B."/>
            <person name="Rigling D."/>
            <person name="Ford K.L."/>
            <person name="Foster G.D."/>
            <person name="Pangilinan J."/>
            <person name="Papanicolaou A."/>
            <person name="Barry K."/>
            <person name="LaButti K."/>
            <person name="Viragh M."/>
            <person name="Koriabine M."/>
            <person name="Yan M."/>
            <person name="Riley R."/>
            <person name="Champramary S."/>
            <person name="Plett K.L."/>
            <person name="Tsai I.J."/>
            <person name="Slot J."/>
            <person name="Sipos G."/>
            <person name="Plett J."/>
            <person name="Nagy L.G."/>
            <person name="Grigoriev I.V."/>
        </authorList>
    </citation>
    <scope>NUCLEOTIDE SEQUENCE</scope>
    <source>
        <strain evidence="1">FPL87.14</strain>
    </source>
</reference>
<organism evidence="1 2">
    <name type="scientific">Armillaria borealis</name>
    <dbReference type="NCBI Taxonomy" id="47425"/>
    <lineage>
        <taxon>Eukaryota</taxon>
        <taxon>Fungi</taxon>
        <taxon>Dikarya</taxon>
        <taxon>Basidiomycota</taxon>
        <taxon>Agaricomycotina</taxon>
        <taxon>Agaricomycetes</taxon>
        <taxon>Agaricomycetidae</taxon>
        <taxon>Agaricales</taxon>
        <taxon>Marasmiineae</taxon>
        <taxon>Physalacriaceae</taxon>
        <taxon>Armillaria</taxon>
    </lineage>
</organism>
<dbReference type="AlphaFoldDB" id="A0AA39ITS3"/>
<name>A0AA39ITS3_9AGAR</name>
<comment type="caution">
    <text evidence="1">The sequence shown here is derived from an EMBL/GenBank/DDBJ whole genome shotgun (WGS) entry which is preliminary data.</text>
</comment>
<proteinExistence type="predicted"/>
<dbReference type="EMBL" id="JAUEPT010000234">
    <property type="protein sequence ID" value="KAK0429566.1"/>
    <property type="molecule type" value="Genomic_DNA"/>
</dbReference>
<keyword evidence="2" id="KW-1185">Reference proteome</keyword>
<gene>
    <name evidence="1" type="ORF">EV421DRAFT_1948281</name>
</gene>
<accession>A0AA39ITS3</accession>
<evidence type="ECO:0000313" key="2">
    <source>
        <dbReference type="Proteomes" id="UP001175226"/>
    </source>
</evidence>
<dbReference type="Proteomes" id="UP001175226">
    <property type="component" value="Unassembled WGS sequence"/>
</dbReference>